<evidence type="ECO:0000313" key="3">
    <source>
        <dbReference type="Proteomes" id="UP001627408"/>
    </source>
</evidence>
<dbReference type="InterPro" id="IPR007076">
    <property type="entry name" value="TfoX_N"/>
</dbReference>
<comment type="caution">
    <text evidence="2">The sequence shown here is derived from an EMBL/GenBank/DDBJ whole genome shotgun (WGS) entry which is preliminary data.</text>
</comment>
<evidence type="ECO:0000313" key="2">
    <source>
        <dbReference type="EMBL" id="MFL4471434.1"/>
    </source>
</evidence>
<dbReference type="Pfam" id="PF04993">
    <property type="entry name" value="TfoX_N"/>
    <property type="match status" value="1"/>
</dbReference>
<evidence type="ECO:0000259" key="1">
    <source>
        <dbReference type="Pfam" id="PF04993"/>
    </source>
</evidence>
<dbReference type="Gene3D" id="3.30.1460.30">
    <property type="entry name" value="YgaC/TfoX-N like chaperone"/>
    <property type="match status" value="1"/>
</dbReference>
<dbReference type="RefSeq" id="WP_407593277.1">
    <property type="nucleotide sequence ID" value="NZ_JBHDIY010000002.1"/>
</dbReference>
<name>A0ABW8UXF3_9RHOB</name>
<protein>
    <submittedName>
        <fullName evidence="2">TfoX/Sxy family protein</fullName>
    </submittedName>
</protein>
<accession>A0ABW8UXF3</accession>
<feature type="domain" description="TfoX N-terminal" evidence="1">
    <location>
        <begin position="13"/>
        <end position="106"/>
    </location>
</feature>
<dbReference type="Proteomes" id="UP001627408">
    <property type="component" value="Unassembled WGS sequence"/>
</dbReference>
<reference evidence="2 3" key="1">
    <citation type="submission" date="2024-08" db="EMBL/GenBank/DDBJ databases">
        <title>Tateyamaria sp. nov., isolated from marine algae.</title>
        <authorList>
            <person name="Choi B.J."/>
            <person name="Kim J.M."/>
            <person name="Lee J.K."/>
            <person name="Choi D.G."/>
            <person name="Bayburt H."/>
            <person name="Baek J.H."/>
            <person name="Han D.M."/>
            <person name="Jeon C.O."/>
        </authorList>
    </citation>
    <scope>NUCLEOTIDE SEQUENCE [LARGE SCALE GENOMIC DNA]</scope>
    <source>
        <strain evidence="2 3">KMU-156</strain>
    </source>
</reference>
<dbReference type="PANTHER" id="PTHR36121:SF1">
    <property type="entry name" value="PROTEIN SXY"/>
    <property type="match status" value="1"/>
</dbReference>
<keyword evidence="3" id="KW-1185">Reference proteome</keyword>
<dbReference type="InterPro" id="IPR047525">
    <property type="entry name" value="TfoX-like"/>
</dbReference>
<organism evidence="2 3">
    <name type="scientific">Tateyamaria armeniaca</name>
    <dbReference type="NCBI Taxonomy" id="2518930"/>
    <lineage>
        <taxon>Bacteria</taxon>
        <taxon>Pseudomonadati</taxon>
        <taxon>Pseudomonadota</taxon>
        <taxon>Alphaproteobacteria</taxon>
        <taxon>Rhodobacterales</taxon>
        <taxon>Roseobacteraceae</taxon>
        <taxon>Tateyamaria</taxon>
    </lineage>
</organism>
<dbReference type="PANTHER" id="PTHR36121">
    <property type="entry name" value="PROTEIN SXY"/>
    <property type="match status" value="1"/>
</dbReference>
<proteinExistence type="predicted"/>
<dbReference type="EMBL" id="JBHDIY010000002">
    <property type="protein sequence ID" value="MFL4471434.1"/>
    <property type="molecule type" value="Genomic_DNA"/>
</dbReference>
<gene>
    <name evidence="2" type="ORF">ACERZ8_16710</name>
</gene>
<sequence length="107" mass="11900">MALTEEEIAFAVDLFSDLGSITTRKMFGGLGIYHEGVIFAVMLSDGRTMLKGQGEMQARFDAMGMERWVYQREGKPPGAMPYWSLPDSALDDPSEAVDLAREALRHL</sequence>
<dbReference type="SUPFAM" id="SSF159894">
    <property type="entry name" value="YgaC/TfoX-N like"/>
    <property type="match status" value="1"/>
</dbReference>